<dbReference type="STRING" id="40148.A0A0E0B0E2"/>
<evidence type="ECO:0000256" key="1">
    <source>
        <dbReference type="SAM" id="MobiDB-lite"/>
    </source>
</evidence>
<dbReference type="HOGENOM" id="CLU_2501615_0_0_1"/>
<reference evidence="2" key="1">
    <citation type="submission" date="2015-04" db="UniProtKB">
        <authorList>
            <consortium name="EnsemblPlants"/>
        </authorList>
    </citation>
    <scope>IDENTIFICATION</scope>
</reference>
<evidence type="ECO:0000313" key="3">
    <source>
        <dbReference type="Proteomes" id="UP000026961"/>
    </source>
</evidence>
<keyword evidence="3" id="KW-1185">Reference proteome</keyword>
<dbReference type="AlphaFoldDB" id="A0A0E0B0E2"/>
<dbReference type="Gramene" id="OGLUM09G03380.1">
    <property type="protein sequence ID" value="OGLUM09G03380.1"/>
    <property type="gene ID" value="OGLUM09G03380"/>
</dbReference>
<dbReference type="Proteomes" id="UP000026961">
    <property type="component" value="Chromosome 9"/>
</dbReference>
<reference evidence="2" key="2">
    <citation type="submission" date="2018-05" db="EMBL/GenBank/DDBJ databases">
        <title>OgluRS3 (Oryza glumaepatula Reference Sequence Version 3).</title>
        <authorList>
            <person name="Zhang J."/>
            <person name="Kudrna D."/>
            <person name="Lee S."/>
            <person name="Talag J."/>
            <person name="Welchert J."/>
            <person name="Wing R.A."/>
        </authorList>
    </citation>
    <scope>NUCLEOTIDE SEQUENCE [LARGE SCALE GENOMIC DNA]</scope>
</reference>
<dbReference type="EnsemblPlants" id="OGLUM09G03380.1">
    <property type="protein sequence ID" value="OGLUM09G03380.1"/>
    <property type="gene ID" value="OGLUM09G03380"/>
</dbReference>
<accession>A0A0E0B0E2</accession>
<name>A0A0E0B0E2_9ORYZ</name>
<organism evidence="2">
    <name type="scientific">Oryza glumipatula</name>
    <dbReference type="NCBI Taxonomy" id="40148"/>
    <lineage>
        <taxon>Eukaryota</taxon>
        <taxon>Viridiplantae</taxon>
        <taxon>Streptophyta</taxon>
        <taxon>Embryophyta</taxon>
        <taxon>Tracheophyta</taxon>
        <taxon>Spermatophyta</taxon>
        <taxon>Magnoliopsida</taxon>
        <taxon>Liliopsida</taxon>
        <taxon>Poales</taxon>
        <taxon>Poaceae</taxon>
        <taxon>BOP clade</taxon>
        <taxon>Oryzoideae</taxon>
        <taxon>Oryzeae</taxon>
        <taxon>Oryzinae</taxon>
        <taxon>Oryza</taxon>
    </lineage>
</organism>
<proteinExistence type="predicted"/>
<evidence type="ECO:0000313" key="2">
    <source>
        <dbReference type="EnsemblPlants" id="OGLUM09G03380.1"/>
    </source>
</evidence>
<feature type="region of interest" description="Disordered" evidence="1">
    <location>
        <begin position="1"/>
        <end position="38"/>
    </location>
</feature>
<sequence length="86" mass="9108">MENATACGGAPQPQVSEERQKKMKHKAAQEIADGSSTSDILHAAADGVCFPRGSSTAPMLLAQPQHTPSVPENVDSWIPEVSLVLR</sequence>
<protein>
    <submittedName>
        <fullName evidence="2">Uncharacterized protein</fullName>
    </submittedName>
</protein>